<evidence type="ECO:0000256" key="1">
    <source>
        <dbReference type="SAM" id="Coils"/>
    </source>
</evidence>
<dbReference type="RefSeq" id="WP_147188732.1">
    <property type="nucleotide sequence ID" value="NZ_CP042435.1"/>
</dbReference>
<dbReference type="KEGG" id="pgin:FRZ67_06330"/>
<organism evidence="2 3">
    <name type="scientific">Panacibacter ginsenosidivorans</name>
    <dbReference type="NCBI Taxonomy" id="1813871"/>
    <lineage>
        <taxon>Bacteria</taxon>
        <taxon>Pseudomonadati</taxon>
        <taxon>Bacteroidota</taxon>
        <taxon>Chitinophagia</taxon>
        <taxon>Chitinophagales</taxon>
        <taxon>Chitinophagaceae</taxon>
        <taxon>Panacibacter</taxon>
    </lineage>
</organism>
<dbReference type="OrthoDB" id="680366at2"/>
<sequence>MPGTLYLMKLHLRYRLWIAEMNEDISVLRIFDDHLAELQSRHEPTTANAVNNYKQQFAGFRKTIDELKHEMHLRKMDIAALTKEEVNTEKEKNEKELHVVLEKRYNDFRKQFDAFKNSFVLLDA</sequence>
<dbReference type="AlphaFoldDB" id="A0A5B8V6L8"/>
<keyword evidence="3" id="KW-1185">Reference proteome</keyword>
<accession>A0A5B8V6L8</accession>
<reference evidence="2 3" key="1">
    <citation type="journal article" date="2016" name="Int. J. Syst. Evol. Microbiol.">
        <title>Panacibacter ginsenosidivorans gen. nov., sp. nov., with ginsenoside converting activity isolated from soil of a ginseng field.</title>
        <authorList>
            <person name="Siddiqi M.Z."/>
            <person name="Muhammad Shafi S."/>
            <person name="Choi K.D."/>
            <person name="Im W.T."/>
        </authorList>
    </citation>
    <scope>NUCLEOTIDE SEQUENCE [LARGE SCALE GENOMIC DNA]</scope>
    <source>
        <strain evidence="2 3">Gsoil1550</strain>
    </source>
</reference>
<feature type="coiled-coil region" evidence="1">
    <location>
        <begin position="50"/>
        <end position="103"/>
    </location>
</feature>
<evidence type="ECO:0000313" key="3">
    <source>
        <dbReference type="Proteomes" id="UP000321533"/>
    </source>
</evidence>
<dbReference type="EMBL" id="CP042435">
    <property type="protein sequence ID" value="QEC66932.1"/>
    <property type="molecule type" value="Genomic_DNA"/>
</dbReference>
<gene>
    <name evidence="2" type="ORF">FRZ67_06330</name>
</gene>
<name>A0A5B8V6L8_9BACT</name>
<dbReference type="Proteomes" id="UP000321533">
    <property type="component" value="Chromosome"/>
</dbReference>
<protein>
    <submittedName>
        <fullName evidence="2">Uncharacterized protein</fullName>
    </submittedName>
</protein>
<proteinExistence type="predicted"/>
<keyword evidence="1" id="KW-0175">Coiled coil</keyword>
<evidence type="ECO:0000313" key="2">
    <source>
        <dbReference type="EMBL" id="QEC66932.1"/>
    </source>
</evidence>